<dbReference type="PROSITE" id="PS00141">
    <property type="entry name" value="ASP_PROTEASE"/>
    <property type="match status" value="1"/>
</dbReference>
<feature type="repeat" description="ANK" evidence="3">
    <location>
        <begin position="20"/>
        <end position="52"/>
    </location>
</feature>
<dbReference type="SUPFAM" id="SSF48403">
    <property type="entry name" value="Ankyrin repeat"/>
    <property type="match status" value="1"/>
</dbReference>
<feature type="repeat" description="ANK" evidence="3">
    <location>
        <begin position="62"/>
        <end position="94"/>
    </location>
</feature>
<dbReference type="GO" id="GO:0004190">
    <property type="term" value="F:aspartic-type endopeptidase activity"/>
    <property type="evidence" value="ECO:0007669"/>
    <property type="project" value="InterPro"/>
</dbReference>
<dbReference type="Pfam" id="PF12796">
    <property type="entry name" value="Ank_2"/>
    <property type="match status" value="1"/>
</dbReference>
<dbReference type="Proteomes" id="UP001174909">
    <property type="component" value="Unassembled WGS sequence"/>
</dbReference>
<dbReference type="InterPro" id="IPR036770">
    <property type="entry name" value="Ankyrin_rpt-contain_sf"/>
</dbReference>
<proteinExistence type="predicted"/>
<gene>
    <name evidence="4" type="ORF">GBAR_LOCUS952</name>
</gene>
<dbReference type="PROSITE" id="PS50297">
    <property type="entry name" value="ANK_REP_REGION"/>
    <property type="match status" value="2"/>
</dbReference>
<comment type="caution">
    <text evidence="4">The sequence shown here is derived from an EMBL/GenBank/DDBJ whole genome shotgun (WGS) entry which is preliminary data.</text>
</comment>
<organism evidence="4 5">
    <name type="scientific">Geodia barretti</name>
    <name type="common">Barrett's horny sponge</name>
    <dbReference type="NCBI Taxonomy" id="519541"/>
    <lineage>
        <taxon>Eukaryota</taxon>
        <taxon>Metazoa</taxon>
        <taxon>Porifera</taxon>
        <taxon>Demospongiae</taxon>
        <taxon>Heteroscleromorpha</taxon>
        <taxon>Tetractinellida</taxon>
        <taxon>Astrophorina</taxon>
        <taxon>Geodiidae</taxon>
        <taxon>Geodia</taxon>
    </lineage>
</organism>
<dbReference type="AlphaFoldDB" id="A0AA35W1U3"/>
<evidence type="ECO:0000256" key="3">
    <source>
        <dbReference type="PROSITE-ProRule" id="PRU00023"/>
    </source>
</evidence>
<dbReference type="InterPro" id="IPR001969">
    <property type="entry name" value="Aspartic_peptidase_AS"/>
</dbReference>
<dbReference type="GO" id="GO:0005737">
    <property type="term" value="C:cytoplasm"/>
    <property type="evidence" value="ECO:0007669"/>
    <property type="project" value="TreeGrafter"/>
</dbReference>
<dbReference type="InterPro" id="IPR002110">
    <property type="entry name" value="Ankyrin_rpt"/>
</dbReference>
<dbReference type="GO" id="GO:0006508">
    <property type="term" value="P:proteolysis"/>
    <property type="evidence" value="ECO:0007669"/>
    <property type="project" value="InterPro"/>
</dbReference>
<sequence>MGLVNALLKCKADVNATAQDGYTALLQACKKNHWYLAQVLINEGADVNKCTSFQSGALDGIVELTPLAQAAAKGLNAMVKLLLDSGANINYFCSDTLPALGFTIIGDHIETFHLLLSSPNLVKTLAGRSSVIITSVRQMNTITRKLLEILGGPQSSCDPSPT</sequence>
<dbReference type="PANTHER" id="PTHR24198:SF165">
    <property type="entry name" value="ANKYRIN REPEAT-CONTAINING PROTEIN-RELATED"/>
    <property type="match status" value="1"/>
</dbReference>
<reference evidence="4" key="1">
    <citation type="submission" date="2023-03" db="EMBL/GenBank/DDBJ databases">
        <authorList>
            <person name="Steffen K."/>
            <person name="Cardenas P."/>
        </authorList>
    </citation>
    <scope>NUCLEOTIDE SEQUENCE</scope>
</reference>
<accession>A0AA35W1U3</accession>
<evidence type="ECO:0000256" key="1">
    <source>
        <dbReference type="ARBA" id="ARBA00022737"/>
    </source>
</evidence>
<dbReference type="PROSITE" id="PS50088">
    <property type="entry name" value="ANK_REPEAT"/>
    <property type="match status" value="2"/>
</dbReference>
<keyword evidence="2 3" id="KW-0040">ANK repeat</keyword>
<keyword evidence="1" id="KW-0677">Repeat</keyword>
<dbReference type="PANTHER" id="PTHR24198">
    <property type="entry name" value="ANKYRIN REPEAT AND PROTEIN KINASE DOMAIN-CONTAINING PROTEIN"/>
    <property type="match status" value="1"/>
</dbReference>
<feature type="non-terminal residue" evidence="4">
    <location>
        <position position="1"/>
    </location>
</feature>
<dbReference type="SMART" id="SM00248">
    <property type="entry name" value="ANK"/>
    <property type="match status" value="2"/>
</dbReference>
<dbReference type="Gene3D" id="1.25.40.20">
    <property type="entry name" value="Ankyrin repeat-containing domain"/>
    <property type="match status" value="1"/>
</dbReference>
<keyword evidence="5" id="KW-1185">Reference proteome</keyword>
<evidence type="ECO:0000313" key="5">
    <source>
        <dbReference type="Proteomes" id="UP001174909"/>
    </source>
</evidence>
<protein>
    <submittedName>
        <fullName evidence="4">Ankyrin repeat domain-containing protein 50</fullName>
    </submittedName>
</protein>
<name>A0AA35W1U3_GEOBA</name>
<evidence type="ECO:0000313" key="4">
    <source>
        <dbReference type="EMBL" id="CAI7992263.1"/>
    </source>
</evidence>
<evidence type="ECO:0000256" key="2">
    <source>
        <dbReference type="ARBA" id="ARBA00023043"/>
    </source>
</evidence>
<dbReference type="EMBL" id="CASHTH010000141">
    <property type="protein sequence ID" value="CAI7992263.1"/>
    <property type="molecule type" value="Genomic_DNA"/>
</dbReference>